<dbReference type="AlphaFoldDB" id="A0A0J1IJI2"/>
<dbReference type="PANTHER" id="PTHR46847">
    <property type="entry name" value="D-ALLOSE-BINDING PERIPLASMIC PROTEIN-RELATED"/>
    <property type="match status" value="1"/>
</dbReference>
<dbReference type="Proteomes" id="UP000036045">
    <property type="component" value="Unassembled WGS sequence"/>
</dbReference>
<protein>
    <submittedName>
        <fullName evidence="6">LacI family transcriptional regulator</fullName>
    </submittedName>
</protein>
<dbReference type="CDD" id="cd19969">
    <property type="entry name" value="PBP1_ABC_sugar_binding-like"/>
    <property type="match status" value="1"/>
</dbReference>
<dbReference type="Gene3D" id="3.40.50.2300">
    <property type="match status" value="2"/>
</dbReference>
<dbReference type="InterPro" id="IPR028082">
    <property type="entry name" value="Peripla_BP_I"/>
</dbReference>
<organism evidence="6 7">
    <name type="scientific">Niallia circulans</name>
    <name type="common">Bacillus circulans</name>
    <dbReference type="NCBI Taxonomy" id="1397"/>
    <lineage>
        <taxon>Bacteria</taxon>
        <taxon>Bacillati</taxon>
        <taxon>Bacillota</taxon>
        <taxon>Bacilli</taxon>
        <taxon>Bacillales</taxon>
        <taxon>Bacillaceae</taxon>
        <taxon>Niallia</taxon>
    </lineage>
</organism>
<dbReference type="Pfam" id="PF13407">
    <property type="entry name" value="Peripla_BP_4"/>
    <property type="match status" value="1"/>
</dbReference>
<evidence type="ECO:0000313" key="6">
    <source>
        <dbReference type="EMBL" id="KLV26098.1"/>
    </source>
</evidence>
<comment type="subcellular location">
    <subcellularLocation>
        <location evidence="1">Cell envelope</location>
    </subcellularLocation>
</comment>
<dbReference type="RefSeq" id="WP_047942377.1">
    <property type="nucleotide sequence ID" value="NZ_JARTLH010000003.1"/>
</dbReference>
<evidence type="ECO:0000313" key="7">
    <source>
        <dbReference type="Proteomes" id="UP000036045"/>
    </source>
</evidence>
<dbReference type="PANTHER" id="PTHR46847:SF1">
    <property type="entry name" value="D-ALLOSE-BINDING PERIPLASMIC PROTEIN-RELATED"/>
    <property type="match status" value="1"/>
</dbReference>
<dbReference type="OrthoDB" id="9800520at2"/>
<comment type="similarity">
    <text evidence="2">Belongs to the bacterial solute-binding protein 2 family.</text>
</comment>
<dbReference type="GO" id="GO:0030313">
    <property type="term" value="C:cell envelope"/>
    <property type="evidence" value="ECO:0007669"/>
    <property type="project" value="UniProtKB-SubCell"/>
</dbReference>
<keyword evidence="4" id="KW-1133">Transmembrane helix</keyword>
<evidence type="ECO:0000256" key="1">
    <source>
        <dbReference type="ARBA" id="ARBA00004196"/>
    </source>
</evidence>
<gene>
    <name evidence="6" type="ORF">ABW02_12050</name>
</gene>
<dbReference type="SUPFAM" id="SSF53822">
    <property type="entry name" value="Periplasmic binding protein-like I"/>
    <property type="match status" value="1"/>
</dbReference>
<evidence type="ECO:0000256" key="4">
    <source>
        <dbReference type="SAM" id="Phobius"/>
    </source>
</evidence>
<feature type="domain" description="Periplasmic binding protein" evidence="5">
    <location>
        <begin position="53"/>
        <end position="296"/>
    </location>
</feature>
<evidence type="ECO:0000256" key="2">
    <source>
        <dbReference type="ARBA" id="ARBA00007639"/>
    </source>
</evidence>
<proteinExistence type="inferred from homology"/>
<sequence length="333" mass="37194">MKRLLYVYMFVFILFGIYFYYSHLYNALDDNNGMKRERLQGAVNDEYVMVTFLAGMDYWKSALKGFEDAANEWNVSVAYRGGTQYDLHEQITILEQVIAKKPAGIALSAINPNNLNTTIDKAVEMGIPVVLFDSDAPLSKASAFLGTNNYEAGVKAAGKLASLINKKGKVAVITLPDQLNHQERTKGFVETIKSNYPNIEVVQVRNGEGDQLKSEKIAKEIIKKYPDIKGIFVTEANGGVGVADAAKDNKEIDVKIISFDVDRKTLDNIENGTISATIAQGTWNMGYWSMQFLFKLHQKDIISDPHGLPPYVDTGITIVTKDNVKEYYAEYTK</sequence>
<evidence type="ECO:0000256" key="3">
    <source>
        <dbReference type="ARBA" id="ARBA00022729"/>
    </source>
</evidence>
<dbReference type="InterPro" id="IPR025997">
    <property type="entry name" value="SBP_2_dom"/>
</dbReference>
<accession>A0A0J1IJI2</accession>
<keyword evidence="7" id="KW-1185">Reference proteome</keyword>
<dbReference type="PATRIC" id="fig|1397.4.peg.507"/>
<keyword evidence="4" id="KW-0472">Membrane</keyword>
<dbReference type="GO" id="GO:0030246">
    <property type="term" value="F:carbohydrate binding"/>
    <property type="evidence" value="ECO:0007669"/>
    <property type="project" value="UniProtKB-ARBA"/>
</dbReference>
<evidence type="ECO:0000259" key="5">
    <source>
        <dbReference type="Pfam" id="PF13407"/>
    </source>
</evidence>
<reference evidence="6 7" key="1">
    <citation type="submission" date="2015-05" db="EMBL/GenBank/DDBJ databases">
        <title>Whole genome sequence and identification of bacterial endophytes from Costus igneus.</title>
        <authorList>
            <person name="Lee Y.P."/>
            <person name="Gan H.M."/>
            <person name="Eng W."/>
            <person name="Wheatley M.S."/>
            <person name="Caraballo A."/>
            <person name="Polter S."/>
            <person name="Savka M.A."/>
            <person name="Hudson A.O."/>
        </authorList>
    </citation>
    <scope>NUCLEOTIDE SEQUENCE [LARGE SCALE GENOMIC DNA]</scope>
    <source>
        <strain evidence="6 7">RIT379</strain>
    </source>
</reference>
<name>A0A0J1IJI2_NIACI</name>
<keyword evidence="4" id="KW-0812">Transmembrane</keyword>
<keyword evidence="3" id="KW-0732">Signal</keyword>
<dbReference type="EMBL" id="LDPH01000010">
    <property type="protein sequence ID" value="KLV26098.1"/>
    <property type="molecule type" value="Genomic_DNA"/>
</dbReference>
<comment type="caution">
    <text evidence="6">The sequence shown here is derived from an EMBL/GenBank/DDBJ whole genome shotgun (WGS) entry which is preliminary data.</text>
</comment>
<feature type="transmembrane region" description="Helical" evidence="4">
    <location>
        <begin position="6"/>
        <end position="28"/>
    </location>
</feature>